<dbReference type="InterPro" id="IPR006680">
    <property type="entry name" value="Amidohydro-rel"/>
</dbReference>
<evidence type="ECO:0000259" key="1">
    <source>
        <dbReference type="Pfam" id="PF04909"/>
    </source>
</evidence>
<comment type="caution">
    <text evidence="2">The sequence shown here is derived from an EMBL/GenBank/DDBJ whole genome shotgun (WGS) entry which is preliminary data.</text>
</comment>
<sequence>MPSPSAHPEQEVPFCLPPLPLSQQEPARFDIPPGACDTHAHVVADDAIAYPMVPERTYTPHPATESSYLAMLDTNGMSRGVLVQISVYGTDNRYMLEVLRRNPDRLRGIGVVAPTITDRELQDMHEAGVRGLRINVLFGGGIGFDAMETLAHRIKDLGWHMQFLMDARQLPELLPRMRKLPVPGVVDHMGHMPVAEGLQSPGFQALLHMVQDHGWWVKLSGSYRISNQFDHYTDVIPWAQALIAAAPDRMVWGSDWLHVHTSPMVNTGKLRNQLADWAPDAQTRHRILVTNPQALYGFPSL</sequence>
<reference evidence="2 3" key="1">
    <citation type="submission" date="2017-05" db="EMBL/GenBank/DDBJ databases">
        <title>Complete and WGS of Bordetella genogroups.</title>
        <authorList>
            <person name="Spilker T."/>
            <person name="LiPuma J."/>
        </authorList>
    </citation>
    <scope>NUCLEOTIDE SEQUENCE [LARGE SCALE GENOMIC DNA]</scope>
    <source>
        <strain evidence="2 3">AU9919</strain>
    </source>
</reference>
<dbReference type="EMBL" id="NEVQ01000022">
    <property type="protein sequence ID" value="OZI50963.1"/>
    <property type="molecule type" value="Genomic_DNA"/>
</dbReference>
<dbReference type="Proteomes" id="UP000216885">
    <property type="component" value="Unassembled WGS sequence"/>
</dbReference>
<accession>A0A261TQR1</accession>
<dbReference type="RefSeq" id="WP_094839268.1">
    <property type="nucleotide sequence ID" value="NZ_NEVQ01000022.1"/>
</dbReference>
<dbReference type="InterPro" id="IPR052358">
    <property type="entry name" value="Aro_Compnd_Degr_Hydrolases"/>
</dbReference>
<dbReference type="GO" id="GO:0016787">
    <property type="term" value="F:hydrolase activity"/>
    <property type="evidence" value="ECO:0007669"/>
    <property type="project" value="InterPro"/>
</dbReference>
<protein>
    <submittedName>
        <fullName evidence="2">GntR family transcriptional regulator</fullName>
    </submittedName>
</protein>
<evidence type="ECO:0000313" key="3">
    <source>
        <dbReference type="Proteomes" id="UP000216885"/>
    </source>
</evidence>
<name>A0A261TQR1_9BORD</name>
<gene>
    <name evidence="2" type="ORF">CAL20_24430</name>
</gene>
<dbReference type="InterPro" id="IPR032466">
    <property type="entry name" value="Metal_Hydrolase"/>
</dbReference>
<evidence type="ECO:0000313" key="2">
    <source>
        <dbReference type="EMBL" id="OZI50963.1"/>
    </source>
</evidence>
<dbReference type="PANTHER" id="PTHR35563">
    <property type="entry name" value="BARREL METAL-DEPENDENT HYDROLASE, PUTATIVE (AFU_ORTHOLOGUE AFUA_1G16240)-RELATED"/>
    <property type="match status" value="1"/>
</dbReference>
<dbReference type="Pfam" id="PF04909">
    <property type="entry name" value="Amidohydro_2"/>
    <property type="match status" value="1"/>
</dbReference>
<dbReference type="AlphaFoldDB" id="A0A261TQR1"/>
<keyword evidence="3" id="KW-1185">Reference proteome</keyword>
<proteinExistence type="predicted"/>
<organism evidence="2 3">
    <name type="scientific">Bordetella genomosp. 4</name>
    <dbReference type="NCBI Taxonomy" id="463044"/>
    <lineage>
        <taxon>Bacteria</taxon>
        <taxon>Pseudomonadati</taxon>
        <taxon>Pseudomonadota</taxon>
        <taxon>Betaproteobacteria</taxon>
        <taxon>Burkholderiales</taxon>
        <taxon>Alcaligenaceae</taxon>
        <taxon>Bordetella</taxon>
    </lineage>
</organism>
<feature type="domain" description="Amidohydrolase-related" evidence="1">
    <location>
        <begin position="36"/>
        <end position="298"/>
    </location>
</feature>
<dbReference type="SUPFAM" id="SSF51556">
    <property type="entry name" value="Metallo-dependent hydrolases"/>
    <property type="match status" value="1"/>
</dbReference>
<dbReference type="Gene3D" id="3.20.20.140">
    <property type="entry name" value="Metal-dependent hydrolases"/>
    <property type="match status" value="1"/>
</dbReference>
<dbReference type="PANTHER" id="PTHR35563:SF2">
    <property type="entry name" value="BARREL METAL-DEPENDENT HYDROLASE, PUTATIVE (AFU_ORTHOLOGUE AFUA_1G16240)-RELATED"/>
    <property type="match status" value="1"/>
</dbReference>